<feature type="compositionally biased region" description="Polar residues" evidence="1">
    <location>
        <begin position="19"/>
        <end position="32"/>
    </location>
</feature>
<name>A0A6L9G3J5_9MICC</name>
<feature type="compositionally biased region" description="Basic and acidic residues" evidence="1">
    <location>
        <begin position="1"/>
        <end position="15"/>
    </location>
</feature>
<feature type="region of interest" description="Disordered" evidence="1">
    <location>
        <begin position="1"/>
        <end position="50"/>
    </location>
</feature>
<dbReference type="Proteomes" id="UP000477543">
    <property type="component" value="Unassembled WGS sequence"/>
</dbReference>
<sequence length="50" mass="5463">MGNNHDETVAPDKTPDPQGKNTTVPDSPTSSPIPFGHEDDDEQKKDSTQR</sequence>
<reference evidence="2 3" key="1">
    <citation type="submission" date="2020-01" db="EMBL/GenBank/DDBJ databases">
        <title>Glutamicibacter soli M275.</title>
        <authorList>
            <person name="Meng X."/>
        </authorList>
    </citation>
    <scope>NUCLEOTIDE SEQUENCE [LARGE SCALE GENOMIC DNA]</scope>
    <source>
        <strain evidence="2 3">M275</strain>
    </source>
</reference>
<evidence type="ECO:0000256" key="1">
    <source>
        <dbReference type="SAM" id="MobiDB-lite"/>
    </source>
</evidence>
<proteinExistence type="predicted"/>
<accession>A0A6L9G3J5</accession>
<protein>
    <submittedName>
        <fullName evidence="2">Uncharacterized protein</fullName>
    </submittedName>
</protein>
<comment type="caution">
    <text evidence="2">The sequence shown here is derived from an EMBL/GenBank/DDBJ whole genome shotgun (WGS) entry which is preliminary data.</text>
</comment>
<evidence type="ECO:0000313" key="3">
    <source>
        <dbReference type="Proteomes" id="UP000477543"/>
    </source>
</evidence>
<gene>
    <name evidence="2" type="ORF">GT020_10460</name>
</gene>
<dbReference type="AlphaFoldDB" id="A0A6L9G3J5"/>
<evidence type="ECO:0000313" key="2">
    <source>
        <dbReference type="EMBL" id="NAZ16482.1"/>
    </source>
</evidence>
<dbReference type="EMBL" id="WYDN01000008">
    <property type="protein sequence ID" value="NAZ16482.1"/>
    <property type="molecule type" value="Genomic_DNA"/>
</dbReference>
<dbReference type="RefSeq" id="WP_157359296.1">
    <property type="nucleotide sequence ID" value="NZ_CM125969.1"/>
</dbReference>
<organism evidence="2 3">
    <name type="scientific">Glutamicibacter soli</name>
    <dbReference type="NCBI Taxonomy" id="453836"/>
    <lineage>
        <taxon>Bacteria</taxon>
        <taxon>Bacillati</taxon>
        <taxon>Actinomycetota</taxon>
        <taxon>Actinomycetes</taxon>
        <taxon>Micrococcales</taxon>
        <taxon>Micrococcaceae</taxon>
        <taxon>Glutamicibacter</taxon>
    </lineage>
</organism>